<sequence length="134" mass="14932">MTSTNSEIVEQLKRASDGLLFMSESEYPLYVFLWEGIAPATPEKVVQQTHHSQDTPVEIVGVDDFLKVATTPEDWHGEEEKASVNKFQALVQTLKENLSNLQVYRLGHKEIDVYIVGQTPTGNLAGISTQVVET</sequence>
<dbReference type="KEGG" id="ttq:NIES37_73850"/>
<dbReference type="Gene3D" id="3.40.1460.10">
    <property type="entry name" value="Nuclease A inhibitor-like"/>
    <property type="match status" value="1"/>
</dbReference>
<dbReference type="Pfam" id="PF07924">
    <property type="entry name" value="NuiA"/>
    <property type="match status" value="1"/>
</dbReference>
<name>A0A1Z4NCH0_9CYAN</name>
<dbReference type="RefSeq" id="WP_096585765.1">
    <property type="nucleotide sequence ID" value="NZ_CAWNJS010000006.1"/>
</dbReference>
<dbReference type="PIRSF" id="PIRSF011544">
    <property type="entry name" value="NucleaseA_inhib-like"/>
    <property type="match status" value="1"/>
</dbReference>
<accession>A0A1Z4NCH0</accession>
<dbReference type="SUPFAM" id="SSF82602">
    <property type="entry name" value="Nuclease A inhibitor (NuiA)"/>
    <property type="match status" value="1"/>
</dbReference>
<dbReference type="InterPro" id="IPR036587">
    <property type="entry name" value="NucleaseA_inhib-like_sf"/>
</dbReference>
<organism evidence="1 2">
    <name type="scientific">Tolypothrix tenuis PCC 7101</name>
    <dbReference type="NCBI Taxonomy" id="231146"/>
    <lineage>
        <taxon>Bacteria</taxon>
        <taxon>Bacillati</taxon>
        <taxon>Cyanobacteriota</taxon>
        <taxon>Cyanophyceae</taxon>
        <taxon>Nostocales</taxon>
        <taxon>Tolypothrichaceae</taxon>
        <taxon>Tolypothrix</taxon>
    </lineage>
</organism>
<keyword evidence="1" id="KW-0614">Plasmid</keyword>
<proteinExistence type="predicted"/>
<keyword evidence="2" id="KW-1185">Reference proteome</keyword>
<dbReference type="AlphaFoldDB" id="A0A1Z4NCH0"/>
<evidence type="ECO:0000313" key="2">
    <source>
        <dbReference type="Proteomes" id="UP000218785"/>
    </source>
</evidence>
<dbReference type="Proteomes" id="UP000218785">
    <property type="component" value="Plasmid plasmid5"/>
</dbReference>
<geneLocation type="plasmid" evidence="2">
    <name>Plasmid5 dna</name>
</geneLocation>
<evidence type="ECO:0000313" key="1">
    <source>
        <dbReference type="EMBL" id="BAZ03372.1"/>
    </source>
</evidence>
<reference evidence="1 2" key="1">
    <citation type="submission" date="2017-06" db="EMBL/GenBank/DDBJ databases">
        <title>Genome sequencing of cyanobaciteial culture collection at National Institute for Environmental Studies (NIES).</title>
        <authorList>
            <person name="Hirose Y."/>
            <person name="Shimura Y."/>
            <person name="Fujisawa T."/>
            <person name="Nakamura Y."/>
            <person name="Kawachi M."/>
        </authorList>
    </citation>
    <scope>NUCLEOTIDE SEQUENCE [LARGE SCALE GENOMIC DNA]</scope>
    <source>
        <strain evidence="1 2">NIES-37</strain>
        <plasmid evidence="2">Plasmid5 dna</plasmid>
    </source>
</reference>
<dbReference type="InterPro" id="IPR012489">
    <property type="entry name" value="NucleaseA_inhib-like"/>
</dbReference>
<gene>
    <name evidence="1" type="ORF">NIES37_73850</name>
</gene>
<dbReference type="EMBL" id="AP018253">
    <property type="protein sequence ID" value="BAZ03372.1"/>
    <property type="molecule type" value="Genomic_DNA"/>
</dbReference>
<protein>
    <submittedName>
        <fullName evidence="1">Nuclease inhibitor homolog</fullName>
    </submittedName>
</protein>